<proteinExistence type="predicted"/>
<feature type="transmembrane region" description="Helical" evidence="1">
    <location>
        <begin position="44"/>
        <end position="62"/>
    </location>
</feature>
<dbReference type="EMBL" id="AP018817">
    <property type="protein sequence ID" value="BBF68956.1"/>
    <property type="molecule type" value="Genomic_DNA"/>
</dbReference>
<feature type="transmembrane region" description="Helical" evidence="1">
    <location>
        <begin position="171"/>
        <end position="191"/>
    </location>
</feature>
<reference evidence="2" key="1">
    <citation type="submission" date="2018-07" db="EMBL/GenBank/DDBJ databases">
        <title>Complete genome sequence of Sphingomonas bisphenolicum strain AO1, a bisphenol A degradative bacterium isolated from Japanese farm field.</title>
        <authorList>
            <person name="Murakami M."/>
            <person name="Koh M."/>
            <person name="Koba S."/>
            <person name="Matsumura Y."/>
        </authorList>
    </citation>
    <scope>NUCLEOTIDE SEQUENCE</scope>
    <source>
        <strain evidence="2">AO1</strain>
    </source>
</reference>
<evidence type="ECO:0008006" key="4">
    <source>
        <dbReference type="Google" id="ProtNLM"/>
    </source>
</evidence>
<feature type="transmembrane region" description="Helical" evidence="1">
    <location>
        <begin position="132"/>
        <end position="151"/>
    </location>
</feature>
<evidence type="ECO:0000256" key="1">
    <source>
        <dbReference type="SAM" id="Phobius"/>
    </source>
</evidence>
<accession>A0ABN5WHH4</accession>
<dbReference type="NCBIfam" id="NF038065">
    <property type="entry name" value="Pr6Pr"/>
    <property type="match status" value="1"/>
</dbReference>
<feature type="transmembrane region" description="Helical" evidence="1">
    <location>
        <begin position="69"/>
        <end position="92"/>
    </location>
</feature>
<dbReference type="Proteomes" id="UP001059971">
    <property type="component" value="Chromosome 1"/>
</dbReference>
<dbReference type="InterPro" id="IPR049713">
    <property type="entry name" value="Pr6Pr-like"/>
</dbReference>
<evidence type="ECO:0000313" key="2">
    <source>
        <dbReference type="EMBL" id="BBF68956.1"/>
    </source>
</evidence>
<sequence length="206" mass="22111">MTGYRIGAAIVMLVSLTGLAVQFDATLAQTGSIGATLWTLMRFFTIWANILVVLTLGAIALGRSVSPRLVGGMLLSILLVGIVYGLLLRGLLSLSGGALLADTLLHKVTPVLVPPWWIGFAPKGQLGRRDPWVWAIFPALYLPYALLRGMMEGSYAYPFINVTKFGVGQVAINAVLIAISFVAAGYVLVWIDRRFSASPSPPPPTR</sequence>
<dbReference type="RefSeq" id="WP_261936209.1">
    <property type="nucleotide sequence ID" value="NZ_AP018817.1"/>
</dbReference>
<protein>
    <recommendedName>
        <fullName evidence="4">Integral membrane protein</fullName>
    </recommendedName>
</protein>
<keyword evidence="1" id="KW-0472">Membrane</keyword>
<evidence type="ECO:0000313" key="3">
    <source>
        <dbReference type="Proteomes" id="UP001059971"/>
    </source>
</evidence>
<feature type="transmembrane region" description="Helical" evidence="1">
    <location>
        <begin position="104"/>
        <end position="120"/>
    </location>
</feature>
<keyword evidence="1" id="KW-1133">Transmembrane helix</keyword>
<organism evidence="2 3">
    <name type="scientific">Sphingomonas bisphenolicum</name>
    <dbReference type="NCBI Taxonomy" id="296544"/>
    <lineage>
        <taxon>Bacteria</taxon>
        <taxon>Pseudomonadati</taxon>
        <taxon>Pseudomonadota</taxon>
        <taxon>Alphaproteobacteria</taxon>
        <taxon>Sphingomonadales</taxon>
        <taxon>Sphingomonadaceae</taxon>
        <taxon>Sphingomonas</taxon>
    </lineage>
</organism>
<keyword evidence="3" id="KW-1185">Reference proteome</keyword>
<gene>
    <name evidence="2" type="ORF">SBA_ch1_11560</name>
</gene>
<keyword evidence="1" id="KW-0812">Transmembrane</keyword>
<name>A0ABN5WHH4_9SPHN</name>